<keyword evidence="3" id="KW-1185">Reference proteome</keyword>
<sequence>MATPIGRQSRRPAHAIGFILSTLLLVASPLARAQDALTEPEIQILEFLQGSVNASSSQPSWVASIDATSAVSARVGGKLVVVSVITQKGETRRADRPDPPGGTDGYLLLNQTIQGVQGTGEDQRNVSFGWVLEVSTLGLDEADAWLRYSSVVPAVLGAVLPSDWQMATVFKDEGDTSFAGITEPYFSLDASVFKSSAVEEVIELDAAEIDGEESRVVWVKWRTRPKGAQAGEVANELQRAFNGSDAMPLPEDAKNSSSSVSWYWVGRDRGLVLRVEHKSTTPTAAGGSIDVDRTFAFSMYNETVTIPGPDAEERAAVNGEG</sequence>
<reference evidence="2" key="1">
    <citation type="submission" date="2020-12" db="EMBL/GenBank/DDBJ databases">
        <authorList>
            <person name="Iha C."/>
        </authorList>
    </citation>
    <scope>NUCLEOTIDE SEQUENCE</scope>
</reference>
<evidence type="ECO:0000256" key="1">
    <source>
        <dbReference type="SAM" id="SignalP"/>
    </source>
</evidence>
<dbReference type="Proteomes" id="UP000708148">
    <property type="component" value="Unassembled WGS sequence"/>
</dbReference>
<dbReference type="EMBL" id="CAJHUC010001189">
    <property type="protein sequence ID" value="CAD7700160.1"/>
    <property type="molecule type" value="Genomic_DNA"/>
</dbReference>
<keyword evidence="1" id="KW-0732">Signal</keyword>
<protein>
    <submittedName>
        <fullName evidence="2">Uncharacterized protein</fullName>
    </submittedName>
</protein>
<dbReference type="AlphaFoldDB" id="A0A8S1IZC0"/>
<feature type="signal peptide" evidence="1">
    <location>
        <begin position="1"/>
        <end position="33"/>
    </location>
</feature>
<organism evidence="2 3">
    <name type="scientific">Ostreobium quekettii</name>
    <dbReference type="NCBI Taxonomy" id="121088"/>
    <lineage>
        <taxon>Eukaryota</taxon>
        <taxon>Viridiplantae</taxon>
        <taxon>Chlorophyta</taxon>
        <taxon>core chlorophytes</taxon>
        <taxon>Ulvophyceae</taxon>
        <taxon>TCBD clade</taxon>
        <taxon>Bryopsidales</taxon>
        <taxon>Ostreobineae</taxon>
        <taxon>Ostreobiaceae</taxon>
        <taxon>Ostreobium</taxon>
    </lineage>
</organism>
<proteinExistence type="predicted"/>
<feature type="chain" id="PRO_5035724963" evidence="1">
    <location>
        <begin position="34"/>
        <end position="321"/>
    </location>
</feature>
<name>A0A8S1IZC0_9CHLO</name>
<evidence type="ECO:0000313" key="2">
    <source>
        <dbReference type="EMBL" id="CAD7700160.1"/>
    </source>
</evidence>
<evidence type="ECO:0000313" key="3">
    <source>
        <dbReference type="Proteomes" id="UP000708148"/>
    </source>
</evidence>
<comment type="caution">
    <text evidence="2">The sequence shown here is derived from an EMBL/GenBank/DDBJ whole genome shotgun (WGS) entry which is preliminary data.</text>
</comment>
<accession>A0A8S1IZC0</accession>
<gene>
    <name evidence="2" type="ORF">OSTQU699_LOCUS5519</name>
</gene>